<gene>
    <name evidence="3" type="ordered locus">Rahaq_4961</name>
</gene>
<dbReference type="Gene3D" id="1.10.260.40">
    <property type="entry name" value="lambda repressor-like DNA-binding domains"/>
    <property type="match status" value="1"/>
</dbReference>
<protein>
    <submittedName>
        <fullName evidence="3">Helix-turn-helix domain protein</fullName>
    </submittedName>
</protein>
<geneLocation type="plasmid" evidence="3 4">
    <name>pRAHAQ01</name>
</geneLocation>
<dbReference type="RefSeq" id="WP_013578217.1">
    <property type="nucleotide sequence ID" value="NC_015062.1"/>
</dbReference>
<name>A0A0H3FJM8_RAHSY</name>
<proteinExistence type="predicted"/>
<dbReference type="SUPFAM" id="SSF47413">
    <property type="entry name" value="lambda repressor-like DNA-binding domains"/>
    <property type="match status" value="1"/>
</dbReference>
<dbReference type="InterPro" id="IPR010982">
    <property type="entry name" value="Lambda_DNA-bd_dom_sf"/>
</dbReference>
<dbReference type="KEGG" id="rah:Rahaq_4961"/>
<dbReference type="eggNOG" id="ENOG50347WI">
    <property type="taxonomic scope" value="Bacteria"/>
</dbReference>
<evidence type="ECO:0000259" key="2">
    <source>
        <dbReference type="PROSITE" id="PS50943"/>
    </source>
</evidence>
<dbReference type="Proteomes" id="UP000007257">
    <property type="component" value="Plasmid pRAHAQ01"/>
</dbReference>
<reference evidence="4" key="1">
    <citation type="submission" date="2011-01" db="EMBL/GenBank/DDBJ databases">
        <title>Complete sequence of plasmid1 of Rahnella sp. Y9602.</title>
        <authorList>
            <consortium name="US DOE Joint Genome Institute"/>
            <person name="Lucas S."/>
            <person name="Copeland A."/>
            <person name="Lapidus A."/>
            <person name="Cheng J.-F."/>
            <person name="Goodwin L."/>
            <person name="Pitluck S."/>
            <person name="Lu M."/>
            <person name="Detter J.C."/>
            <person name="Han C."/>
            <person name="Tapia R."/>
            <person name="Land M."/>
            <person name="Hauser L."/>
            <person name="Kyrpides N."/>
            <person name="Ivanova N."/>
            <person name="Ovchinnikova G."/>
            <person name="Pagani I."/>
            <person name="Sobecky P.A."/>
            <person name="Martinez R.J."/>
            <person name="Woyke T."/>
        </authorList>
    </citation>
    <scope>NUCLEOTIDE SEQUENCE [LARGE SCALE GENOMIC DNA]</scope>
    <source>
        <strain evidence="4">Y9602</strain>
        <plasmid evidence="4">pRAHAQ01</plasmid>
    </source>
</reference>
<evidence type="ECO:0000313" key="4">
    <source>
        <dbReference type="Proteomes" id="UP000007257"/>
    </source>
</evidence>
<reference evidence="3 4" key="2">
    <citation type="journal article" date="2012" name="J. Bacteriol.">
        <title>Complete Genome Sequence of Rahnella sp. Strain Y9602, a Gammaproteobacterium Isolate from Metal- and Radionuclide-Contaminated Soil.</title>
        <authorList>
            <person name="Martinez R.J."/>
            <person name="Bruce D."/>
            <person name="Detter C."/>
            <person name="Goodwin L.A."/>
            <person name="Han J."/>
            <person name="Han C.S."/>
            <person name="Held B."/>
            <person name="Land M.L."/>
            <person name="Mikhailova N."/>
            <person name="Nolan M."/>
            <person name="Pennacchio L."/>
            <person name="Pitluck S."/>
            <person name="Tapia R."/>
            <person name="Woyke T."/>
            <person name="Sobecky P.A."/>
        </authorList>
    </citation>
    <scope>NUCLEOTIDE SEQUENCE [LARGE SCALE GENOMIC DNA]</scope>
    <source>
        <strain evidence="3 4">Y9602</strain>
        <plasmid evidence="3 4">pRAHAQ01</plasmid>
    </source>
</reference>
<feature type="domain" description="HTH cro/C1-type" evidence="2">
    <location>
        <begin position="9"/>
        <end position="59"/>
    </location>
</feature>
<evidence type="ECO:0000313" key="3">
    <source>
        <dbReference type="EMBL" id="ADW76536.1"/>
    </source>
</evidence>
<keyword evidence="3" id="KW-0614">Plasmid</keyword>
<dbReference type="HOGENOM" id="CLU_173998_1_2_6"/>
<dbReference type="SMART" id="SM00530">
    <property type="entry name" value="HTH_XRE"/>
    <property type="match status" value="1"/>
</dbReference>
<dbReference type="AlphaFoldDB" id="A0A0H3FJM8"/>
<evidence type="ECO:0000256" key="1">
    <source>
        <dbReference type="SAM" id="MobiDB-lite"/>
    </source>
</evidence>
<dbReference type="EMBL" id="CP002506">
    <property type="protein sequence ID" value="ADW76536.1"/>
    <property type="molecule type" value="Genomic_DNA"/>
</dbReference>
<accession>A0A0H3FJM8</accession>
<dbReference type="OrthoDB" id="6372288at2"/>
<dbReference type="PROSITE" id="PS50943">
    <property type="entry name" value="HTH_CROC1"/>
    <property type="match status" value="1"/>
</dbReference>
<dbReference type="InterPro" id="IPR001387">
    <property type="entry name" value="Cro/C1-type_HTH"/>
</dbReference>
<sequence>MKLGEYLSSKGISQQEFGKKLDLTQGYVSHVVVGRHSPRGSMAVKIAAATDFQVTPHDLNAADYPNPTDGIPPEHQSNITAA</sequence>
<feature type="region of interest" description="Disordered" evidence="1">
    <location>
        <begin position="58"/>
        <end position="82"/>
    </location>
</feature>
<dbReference type="Pfam" id="PF01381">
    <property type="entry name" value="HTH_3"/>
    <property type="match status" value="1"/>
</dbReference>
<dbReference type="GO" id="GO:0003677">
    <property type="term" value="F:DNA binding"/>
    <property type="evidence" value="ECO:0007669"/>
    <property type="project" value="InterPro"/>
</dbReference>
<dbReference type="CDD" id="cd00093">
    <property type="entry name" value="HTH_XRE"/>
    <property type="match status" value="1"/>
</dbReference>
<organism evidence="3 4">
    <name type="scientific">Rahnella sp. (strain Y9602)</name>
    <dbReference type="NCBI Taxonomy" id="2703885"/>
    <lineage>
        <taxon>Bacteria</taxon>
        <taxon>Pseudomonadati</taxon>
        <taxon>Pseudomonadota</taxon>
        <taxon>Gammaproteobacteria</taxon>
        <taxon>Enterobacterales</taxon>
        <taxon>Yersiniaceae</taxon>
        <taxon>Rahnella</taxon>
    </lineage>
</organism>